<sequence>MDLKDDEKSRNWCERPHHSYYETNAGQLFVNNVNPFDTVVGGNAGDVSENLPNKLKNDELINIFDNNPNKQTNEMPSKVLNNEKLKNYALRNSYNEHKYLKEQLDDDLVHHGGQHRAGARPAVSMSANTFNTQYSFCTSDIFNTSRYDYEWQFDNNYDQDNNRYQASSSNETMNDQIAADENEQFDNNTYCQPSTNMCNQDVLYKTMLRNAKLQKVVRKLVIERERLKQREAWNNYINDLKNKHRYYSNEPSRILPQYVPGDHNTPEMIDDFSNARHNWRHSHPYQQFLEDIYGAPNYSPSTTNTRYPPDYDSREPPEPGSFIYNNDRFCYPSCSQASMLRLNKERPHYTYNLRPRLSGRCFHGNSAAVDTNRARGFDSIHGKARPYFSVPTHARKPRGASAPIQSANLPLVDEEDYKDLNVSKVEVFQDGNNIYFPYCSDEKPRAQEETLEQEQYILVPLKHKSVKTYMHAGVSFTQELSKLDKQVNVPSKHASLRNSKDNHNKLKAFTNNKDCNIQRPLQKYEFNNEIVRQKKENFKENFKKVSENITKLKAKIRQSEEDTKIKSLANIEEKIDCLMKSMNSIMSDFQAKKNTLLSKRSTAVSACKIVTSSRNVLNRHNSDPYNYKNIDYVVQESSRSLTISEVVSNELRRTTDSSISNMEDILIEEMEKSDKAKSDIEEILNLPHSRSCSLQITFDIPTKETSTEVTDSLSKDRCKYDNKPVSGKISSSDRRGMTIAVNTDPLGLLALLRVSTETVKQILSYMPNLNYQTYLSLLPLLLPIKLPRCVQHYTCNICGASFSQPSQLSAHVKQHNMGKTRDCCVCHHTLDSKCARTGTALFRCRYCGQRFTRAYCCELHQKSCARQLGRCHDVTSSHLLLQ</sequence>
<feature type="coiled-coil region" evidence="2">
    <location>
        <begin position="521"/>
        <end position="562"/>
    </location>
</feature>
<dbReference type="PROSITE" id="PS50157">
    <property type="entry name" value="ZINC_FINGER_C2H2_2"/>
    <property type="match status" value="1"/>
</dbReference>
<accession>A0AAD7YIZ6</accession>
<evidence type="ECO:0000256" key="2">
    <source>
        <dbReference type="SAM" id="Coils"/>
    </source>
</evidence>
<keyword evidence="1" id="KW-0862">Zinc</keyword>
<evidence type="ECO:0000256" key="1">
    <source>
        <dbReference type="PROSITE-ProRule" id="PRU00042"/>
    </source>
</evidence>
<evidence type="ECO:0000313" key="4">
    <source>
        <dbReference type="EMBL" id="KAJ8717559.1"/>
    </source>
</evidence>
<dbReference type="AlphaFoldDB" id="A0AAD7YIZ6"/>
<dbReference type="SUPFAM" id="SSF57667">
    <property type="entry name" value="beta-beta-alpha zinc fingers"/>
    <property type="match status" value="1"/>
</dbReference>
<name>A0AAD7YIZ6_MYTSE</name>
<comment type="caution">
    <text evidence="4">The sequence shown here is derived from an EMBL/GenBank/DDBJ whole genome shotgun (WGS) entry which is preliminary data.</text>
</comment>
<dbReference type="InterPro" id="IPR013087">
    <property type="entry name" value="Znf_C2H2_type"/>
</dbReference>
<keyword evidence="5" id="KW-1185">Reference proteome</keyword>
<dbReference type="Gene3D" id="3.30.160.60">
    <property type="entry name" value="Classic Zinc Finger"/>
    <property type="match status" value="1"/>
</dbReference>
<dbReference type="EMBL" id="JARGEI010000016">
    <property type="protein sequence ID" value="KAJ8717559.1"/>
    <property type="molecule type" value="Genomic_DNA"/>
</dbReference>
<keyword evidence="1" id="KW-0863">Zinc-finger</keyword>
<organism evidence="4 5">
    <name type="scientific">Mythimna separata</name>
    <name type="common">Oriental armyworm</name>
    <name type="synonym">Pseudaletia separata</name>
    <dbReference type="NCBI Taxonomy" id="271217"/>
    <lineage>
        <taxon>Eukaryota</taxon>
        <taxon>Metazoa</taxon>
        <taxon>Ecdysozoa</taxon>
        <taxon>Arthropoda</taxon>
        <taxon>Hexapoda</taxon>
        <taxon>Insecta</taxon>
        <taxon>Pterygota</taxon>
        <taxon>Neoptera</taxon>
        <taxon>Endopterygota</taxon>
        <taxon>Lepidoptera</taxon>
        <taxon>Glossata</taxon>
        <taxon>Ditrysia</taxon>
        <taxon>Noctuoidea</taxon>
        <taxon>Noctuidae</taxon>
        <taxon>Noctuinae</taxon>
        <taxon>Hadenini</taxon>
        <taxon>Mythimna</taxon>
    </lineage>
</organism>
<evidence type="ECO:0000259" key="3">
    <source>
        <dbReference type="PROSITE" id="PS50157"/>
    </source>
</evidence>
<dbReference type="InterPro" id="IPR036236">
    <property type="entry name" value="Znf_C2H2_sf"/>
</dbReference>
<proteinExistence type="predicted"/>
<dbReference type="SMART" id="SM00355">
    <property type="entry name" value="ZnF_C2H2"/>
    <property type="match status" value="2"/>
</dbReference>
<evidence type="ECO:0000313" key="5">
    <source>
        <dbReference type="Proteomes" id="UP001231518"/>
    </source>
</evidence>
<dbReference type="GO" id="GO:0008270">
    <property type="term" value="F:zinc ion binding"/>
    <property type="evidence" value="ECO:0007669"/>
    <property type="project" value="UniProtKB-KW"/>
</dbReference>
<keyword evidence="1" id="KW-0479">Metal-binding</keyword>
<feature type="domain" description="C2H2-type" evidence="3">
    <location>
        <begin position="793"/>
        <end position="820"/>
    </location>
</feature>
<protein>
    <recommendedName>
        <fullName evidence="3">C2H2-type domain-containing protein</fullName>
    </recommendedName>
</protein>
<reference evidence="4" key="1">
    <citation type="submission" date="2023-03" db="EMBL/GenBank/DDBJ databases">
        <title>Chromosome-level genomes of two armyworms, Mythimna separata and Mythimna loreyi, provide insights into the biosynthesis and reception of sex pheromones.</title>
        <authorList>
            <person name="Zhao H."/>
        </authorList>
    </citation>
    <scope>NUCLEOTIDE SEQUENCE</scope>
    <source>
        <strain evidence="4">BeijingLab</strain>
        <tissue evidence="4">Pupa</tissue>
    </source>
</reference>
<gene>
    <name evidence="4" type="ORF">PYW07_005489</name>
</gene>
<dbReference type="Proteomes" id="UP001231518">
    <property type="component" value="Chromosome 18"/>
</dbReference>
<dbReference type="PROSITE" id="PS00028">
    <property type="entry name" value="ZINC_FINGER_C2H2_1"/>
    <property type="match status" value="1"/>
</dbReference>
<keyword evidence="2" id="KW-0175">Coiled coil</keyword>